<keyword evidence="1" id="KW-0812">Transmembrane</keyword>
<reference evidence="3 4" key="1">
    <citation type="journal article" date="2015" name="G3 (Bethesda)">
        <title>Insights into Ongoing Evolution of the Hexachlorocyclohexane Catabolic Pathway from Comparative Genomics of Ten Sphingomonadaceae Strains.</title>
        <authorList>
            <person name="Pearce S.L."/>
            <person name="Oakeshott J.G."/>
            <person name="Pandey G."/>
        </authorList>
    </citation>
    <scope>NUCLEOTIDE SEQUENCE [LARGE SCALE GENOMIC DNA]</scope>
    <source>
        <strain evidence="3 4">LL02</strain>
    </source>
</reference>
<feature type="transmembrane region" description="Helical" evidence="1">
    <location>
        <begin position="232"/>
        <end position="248"/>
    </location>
</feature>
<sequence length="381" mass="40211">MTSSPVSSLPRKAPVYGLDAVRLLAAVLVVVYHLGFKVWAIEGSMLNAALGAVIAYPPGWQLSWCGWVGVQVFFVVSGAVIAYSAQGVSARSFAKRRAARLLPALLIACAIAFPVAVLVFAVPPGQAAWLALKTLTFMPWGPWIIGQFWTIPVELCFYAVIWAMLASGRAARGMQALAWGLGLASAGYWTAVATGLLAGGGRLTELLLFQHGGYFAIGMLCARLGNGDLRRRHLVLALACVTAAALQVREAASWEMAGRADLAGRWPLAYGIWLAITALVALSFLYRDAIAVRAKRFSGALRLAGLSTYPLYLIHIHVGGAILLAAAPLGPVPAFLGAMAGSLLASLAIAAWLEPPLHVVVRAAIGQVGRRAMALPRLRAG</sequence>
<comment type="caution">
    <text evidence="3">The sequence shown here is derived from an EMBL/GenBank/DDBJ whole genome shotgun (WGS) entry which is preliminary data.</text>
</comment>
<evidence type="ECO:0000259" key="2">
    <source>
        <dbReference type="Pfam" id="PF01757"/>
    </source>
</evidence>
<feature type="transmembrane region" description="Helical" evidence="1">
    <location>
        <begin position="332"/>
        <end position="353"/>
    </location>
</feature>
<dbReference type="InterPro" id="IPR002656">
    <property type="entry name" value="Acyl_transf_3_dom"/>
</dbReference>
<dbReference type="GO" id="GO:0000271">
    <property type="term" value="P:polysaccharide biosynthetic process"/>
    <property type="evidence" value="ECO:0007669"/>
    <property type="project" value="TreeGrafter"/>
</dbReference>
<protein>
    <recommendedName>
        <fullName evidence="2">Acyltransferase 3 domain-containing protein</fullName>
    </recommendedName>
</protein>
<evidence type="ECO:0000313" key="4">
    <source>
        <dbReference type="Proteomes" id="UP000052268"/>
    </source>
</evidence>
<dbReference type="InterPro" id="IPR050879">
    <property type="entry name" value="Acyltransferase_3"/>
</dbReference>
<evidence type="ECO:0000313" key="3">
    <source>
        <dbReference type="EMBL" id="KMS55486.1"/>
    </source>
</evidence>
<dbReference type="PANTHER" id="PTHR23028:SF131">
    <property type="entry name" value="BLR2367 PROTEIN"/>
    <property type="match status" value="1"/>
</dbReference>
<feature type="transmembrane region" description="Helical" evidence="1">
    <location>
        <begin position="268"/>
        <end position="286"/>
    </location>
</feature>
<name>A0A0J7XUM5_9SPHN</name>
<accession>A0A0J7XUM5</accession>
<feature type="transmembrane region" description="Helical" evidence="1">
    <location>
        <begin position="177"/>
        <end position="200"/>
    </location>
</feature>
<feature type="transmembrane region" description="Helical" evidence="1">
    <location>
        <begin position="104"/>
        <end position="123"/>
    </location>
</feature>
<keyword evidence="1" id="KW-0472">Membrane</keyword>
<dbReference type="PANTHER" id="PTHR23028">
    <property type="entry name" value="ACETYLTRANSFERASE"/>
    <property type="match status" value="1"/>
</dbReference>
<feature type="domain" description="Acyltransferase 3" evidence="2">
    <location>
        <begin position="16"/>
        <end position="350"/>
    </location>
</feature>
<dbReference type="PATRIC" id="fig|1114963.3.peg.2586"/>
<keyword evidence="1" id="KW-1133">Transmembrane helix</keyword>
<evidence type="ECO:0000256" key="1">
    <source>
        <dbReference type="SAM" id="Phobius"/>
    </source>
</evidence>
<keyword evidence="4" id="KW-1185">Reference proteome</keyword>
<gene>
    <name evidence="3" type="ORF">V474_18745</name>
</gene>
<dbReference type="Proteomes" id="UP000052268">
    <property type="component" value="Unassembled WGS sequence"/>
</dbReference>
<dbReference type="OrthoDB" id="9807745at2"/>
<feature type="transmembrane region" description="Helical" evidence="1">
    <location>
        <begin position="143"/>
        <end position="165"/>
    </location>
</feature>
<dbReference type="RefSeq" id="WP_059151781.1">
    <property type="nucleotide sequence ID" value="NZ_KQ130454.1"/>
</dbReference>
<dbReference type="Pfam" id="PF01757">
    <property type="entry name" value="Acyl_transf_3"/>
    <property type="match status" value="1"/>
</dbReference>
<dbReference type="EMBL" id="JACU01000005">
    <property type="protein sequence ID" value="KMS55486.1"/>
    <property type="molecule type" value="Genomic_DNA"/>
</dbReference>
<feature type="transmembrane region" description="Helical" evidence="1">
    <location>
        <begin position="61"/>
        <end position="83"/>
    </location>
</feature>
<organism evidence="3 4">
    <name type="scientific">Novosphingobium barchaimii LL02</name>
    <dbReference type="NCBI Taxonomy" id="1114963"/>
    <lineage>
        <taxon>Bacteria</taxon>
        <taxon>Pseudomonadati</taxon>
        <taxon>Pseudomonadota</taxon>
        <taxon>Alphaproteobacteria</taxon>
        <taxon>Sphingomonadales</taxon>
        <taxon>Sphingomonadaceae</taxon>
        <taxon>Novosphingobium</taxon>
    </lineage>
</organism>
<proteinExistence type="predicted"/>
<feature type="transmembrane region" description="Helical" evidence="1">
    <location>
        <begin position="206"/>
        <end position="225"/>
    </location>
</feature>
<dbReference type="AlphaFoldDB" id="A0A0J7XUM5"/>
<feature type="transmembrane region" description="Helical" evidence="1">
    <location>
        <begin position="21"/>
        <end position="41"/>
    </location>
</feature>
<dbReference type="GO" id="GO:0016020">
    <property type="term" value="C:membrane"/>
    <property type="evidence" value="ECO:0007669"/>
    <property type="project" value="TreeGrafter"/>
</dbReference>
<dbReference type="GO" id="GO:0016747">
    <property type="term" value="F:acyltransferase activity, transferring groups other than amino-acyl groups"/>
    <property type="evidence" value="ECO:0007669"/>
    <property type="project" value="InterPro"/>
</dbReference>
<feature type="transmembrane region" description="Helical" evidence="1">
    <location>
        <begin position="306"/>
        <end position="326"/>
    </location>
</feature>